<evidence type="ECO:0000256" key="1">
    <source>
        <dbReference type="SAM" id="Coils"/>
    </source>
</evidence>
<dbReference type="Pfam" id="PF19662">
    <property type="entry name" value="DUF6165"/>
    <property type="match status" value="1"/>
</dbReference>
<organism evidence="2 3">
    <name type="scientific">Geothrix limicola</name>
    <dbReference type="NCBI Taxonomy" id="2927978"/>
    <lineage>
        <taxon>Bacteria</taxon>
        <taxon>Pseudomonadati</taxon>
        <taxon>Acidobacteriota</taxon>
        <taxon>Holophagae</taxon>
        <taxon>Holophagales</taxon>
        <taxon>Holophagaceae</taxon>
        <taxon>Geothrix</taxon>
    </lineage>
</organism>
<gene>
    <name evidence="2" type="ORF">GETHLI_16790</name>
</gene>
<dbReference type="InterPro" id="IPR046163">
    <property type="entry name" value="DUF6165"/>
</dbReference>
<proteinExistence type="predicted"/>
<reference evidence="2 3" key="1">
    <citation type="journal article" date="2023" name="Antonie Van Leeuwenhoek">
        <title>Mesoterricola silvestris gen. nov., sp. nov., Mesoterricola sediminis sp. nov., Geothrix oryzae sp. nov., Geothrix edaphica sp. nov., Geothrix rubra sp. nov., and Geothrix limicola sp. nov., six novel members of Acidobacteriota isolated from soils.</title>
        <authorList>
            <person name="Itoh H."/>
            <person name="Sugisawa Y."/>
            <person name="Mise K."/>
            <person name="Xu Z."/>
            <person name="Kuniyasu M."/>
            <person name="Ushijima N."/>
            <person name="Kawano K."/>
            <person name="Kobayashi E."/>
            <person name="Shiratori Y."/>
            <person name="Masuda Y."/>
            <person name="Senoo K."/>
        </authorList>
    </citation>
    <scope>NUCLEOTIDE SEQUENCE [LARGE SCALE GENOMIC DNA]</scope>
    <source>
        <strain evidence="2 3">Red804</strain>
    </source>
</reference>
<feature type="coiled-coil region" evidence="1">
    <location>
        <begin position="56"/>
        <end position="83"/>
    </location>
</feature>
<protein>
    <submittedName>
        <fullName evidence="2">Uncharacterized protein</fullName>
    </submittedName>
</protein>
<dbReference type="EMBL" id="BSDE01000003">
    <property type="protein sequence ID" value="GLH73177.1"/>
    <property type="molecule type" value="Genomic_DNA"/>
</dbReference>
<comment type="caution">
    <text evidence="2">The sequence shown here is derived from an EMBL/GenBank/DDBJ whole genome shotgun (WGS) entry which is preliminary data.</text>
</comment>
<accession>A0ABQ5QEB1</accession>
<dbReference type="RefSeq" id="WP_285573877.1">
    <property type="nucleotide sequence ID" value="NZ_BSDE01000003.1"/>
</dbReference>
<name>A0ABQ5QEB1_9BACT</name>
<sequence length="128" mass="14739">MSVLAPVSWGELIDKVTILLIKAERIQDAAKVANVRRELEALRPLREQAHAAHPDLAACEAELKAVNEALWEVEDEIRLCERQRAFDARFIELARAVYRQNDLRAQVKRRINELLGSDLIEEKSYQSY</sequence>
<keyword evidence="1" id="KW-0175">Coiled coil</keyword>
<dbReference type="Proteomes" id="UP001165069">
    <property type="component" value="Unassembled WGS sequence"/>
</dbReference>
<evidence type="ECO:0000313" key="3">
    <source>
        <dbReference type="Proteomes" id="UP001165069"/>
    </source>
</evidence>
<keyword evidence="3" id="KW-1185">Reference proteome</keyword>
<evidence type="ECO:0000313" key="2">
    <source>
        <dbReference type="EMBL" id="GLH73177.1"/>
    </source>
</evidence>